<keyword evidence="2" id="KW-0732">Signal</keyword>
<dbReference type="PANTHER" id="PTHR44305:SF2">
    <property type="entry name" value="SI:DKEY-192D15.2"/>
    <property type="match status" value="1"/>
</dbReference>
<dbReference type="PROSITE" id="PS50011">
    <property type="entry name" value="PROTEIN_KINASE_DOM"/>
    <property type="match status" value="1"/>
</dbReference>
<evidence type="ECO:0000313" key="4">
    <source>
        <dbReference type="EMBL" id="KAK0737971.1"/>
    </source>
</evidence>
<feature type="region of interest" description="Disordered" evidence="1">
    <location>
        <begin position="703"/>
        <end position="825"/>
    </location>
</feature>
<evidence type="ECO:0000256" key="1">
    <source>
        <dbReference type="SAM" id="MobiDB-lite"/>
    </source>
</evidence>
<dbReference type="InterPro" id="IPR053083">
    <property type="entry name" value="TF_kinase-domain_protein"/>
</dbReference>
<sequence>MEWTRGIVVLFFSPLSLSHNTHSLPTPIMAVFILRIAAHPPCPSTHQFAVMAANATSNAVDAELLKLQKNLGDQFEEWRTGRDPTMGSSRLDFMGALGRPHPRAGKWPGLDAGGHGPKPGGIRRPRLPLPIGPASAACGGRGTEKTAKKASKKMTEELEVAGFRFVKILGWGGLGVASLYETEDKNLKTGLCRRVVCKMDLWPKTDPLVGGEIDTHNKVAGARHVVQRVVLQQQKMDTEKAKAKKSRYVWPEVDNVTESAREKKRRALDLHENALFIEFLERGDFHRHLSKAAVKRRVFPDMVLWELFECLFRGVIGLAYPKAFRQSGLNPDSQTIPQVTETAKGQPVLEVDEKHRTIVHFDLDPRNVLVGDYDESGHAHAPIFKIGDLGFAEVFNEPRPKSARKMWNLRIQGKQSIYTPEQFSEEWDWIARTPLESGARVAGNFNWWTNLYQVGLIMWSAITLRQPPQHPEPEMCDLLTLGSILSVAADDEEPTSPEWTYGGFLIGPVCEYADLTLRNVVARCLCDDPKRRPTMQELESLFDARRAQGEVRRGEIEAAKKWSWQHFGGPPPVRPEHATAAGGAGTGGVEPAPAPAPVRNDAYIAPPHLRRAPVVVPVHHRKAPVPAPAHQRKAPVTKESGTGAFAPAYTPVDERQAPLVRESGTEHLVPPPLRLLGWPKKQSPRPTRDALFDITAARGNMVIGPREARDLRERRPGARSGAGRAGVRERPASNHAKESRARDRGAGGGKDKRPGSRLGAGRGDGRGEGPVSSHTRESSVREGGEGVQKVVKRNPVRAARAKQREDTPLKKASKPAKPPKKGLARWVRALIREEKKERGR</sequence>
<name>A0AA40BPK3_9PEZI</name>
<dbReference type="GO" id="GO:0004672">
    <property type="term" value="F:protein kinase activity"/>
    <property type="evidence" value="ECO:0007669"/>
    <property type="project" value="InterPro"/>
</dbReference>
<feature type="compositionally biased region" description="Basic and acidic residues" evidence="1">
    <location>
        <begin position="706"/>
        <end position="716"/>
    </location>
</feature>
<dbReference type="SMART" id="SM00220">
    <property type="entry name" value="S_TKc"/>
    <property type="match status" value="1"/>
</dbReference>
<dbReference type="AlphaFoldDB" id="A0AA40BPK3"/>
<dbReference type="PANTHER" id="PTHR44305">
    <property type="entry name" value="SI:DKEY-192D15.2-RELATED"/>
    <property type="match status" value="1"/>
</dbReference>
<dbReference type="SUPFAM" id="SSF56112">
    <property type="entry name" value="Protein kinase-like (PK-like)"/>
    <property type="match status" value="1"/>
</dbReference>
<feature type="chain" id="PRO_5041241833" description="Protein kinase domain-containing protein" evidence="2">
    <location>
        <begin position="19"/>
        <end position="840"/>
    </location>
</feature>
<keyword evidence="5" id="KW-1185">Reference proteome</keyword>
<protein>
    <recommendedName>
        <fullName evidence="3">Protein kinase domain-containing protein</fullName>
    </recommendedName>
</protein>
<accession>A0AA40BPK3</accession>
<organism evidence="4 5">
    <name type="scientific">Schizothecium vesticola</name>
    <dbReference type="NCBI Taxonomy" id="314040"/>
    <lineage>
        <taxon>Eukaryota</taxon>
        <taxon>Fungi</taxon>
        <taxon>Dikarya</taxon>
        <taxon>Ascomycota</taxon>
        <taxon>Pezizomycotina</taxon>
        <taxon>Sordariomycetes</taxon>
        <taxon>Sordariomycetidae</taxon>
        <taxon>Sordariales</taxon>
        <taxon>Schizotheciaceae</taxon>
        <taxon>Schizothecium</taxon>
    </lineage>
</organism>
<dbReference type="GO" id="GO:0005524">
    <property type="term" value="F:ATP binding"/>
    <property type="evidence" value="ECO:0007669"/>
    <property type="project" value="InterPro"/>
</dbReference>
<feature type="signal peptide" evidence="2">
    <location>
        <begin position="1"/>
        <end position="18"/>
    </location>
</feature>
<evidence type="ECO:0000259" key="3">
    <source>
        <dbReference type="PROSITE" id="PS50011"/>
    </source>
</evidence>
<proteinExistence type="predicted"/>
<evidence type="ECO:0000313" key="5">
    <source>
        <dbReference type="Proteomes" id="UP001172155"/>
    </source>
</evidence>
<dbReference type="InterPro" id="IPR011009">
    <property type="entry name" value="Kinase-like_dom_sf"/>
</dbReference>
<dbReference type="EMBL" id="JAUKUD010000007">
    <property type="protein sequence ID" value="KAK0737971.1"/>
    <property type="molecule type" value="Genomic_DNA"/>
</dbReference>
<dbReference type="Gene3D" id="1.10.510.10">
    <property type="entry name" value="Transferase(Phosphotransferase) domain 1"/>
    <property type="match status" value="1"/>
</dbReference>
<feature type="compositionally biased region" description="Basic and acidic residues" evidence="1">
    <location>
        <begin position="774"/>
        <end position="784"/>
    </location>
</feature>
<comment type="caution">
    <text evidence="4">The sequence shown here is derived from an EMBL/GenBank/DDBJ whole genome shotgun (WGS) entry which is preliminary data.</text>
</comment>
<feature type="compositionally biased region" description="Basic residues" evidence="1">
    <location>
        <begin position="790"/>
        <end position="801"/>
    </location>
</feature>
<feature type="compositionally biased region" description="Basic and acidic residues" evidence="1">
    <location>
        <begin position="726"/>
        <end position="754"/>
    </location>
</feature>
<feature type="compositionally biased region" description="Basic residues" evidence="1">
    <location>
        <begin position="811"/>
        <end position="823"/>
    </location>
</feature>
<reference evidence="4" key="1">
    <citation type="submission" date="2023-06" db="EMBL/GenBank/DDBJ databases">
        <title>Genome-scale phylogeny and comparative genomics of the fungal order Sordariales.</title>
        <authorList>
            <consortium name="Lawrence Berkeley National Laboratory"/>
            <person name="Hensen N."/>
            <person name="Bonometti L."/>
            <person name="Westerberg I."/>
            <person name="Brannstrom I.O."/>
            <person name="Guillou S."/>
            <person name="Cros-Aarteil S."/>
            <person name="Calhoun S."/>
            <person name="Haridas S."/>
            <person name="Kuo A."/>
            <person name="Mondo S."/>
            <person name="Pangilinan J."/>
            <person name="Riley R."/>
            <person name="LaButti K."/>
            <person name="Andreopoulos B."/>
            <person name="Lipzen A."/>
            <person name="Chen C."/>
            <person name="Yanf M."/>
            <person name="Daum C."/>
            <person name="Ng V."/>
            <person name="Clum A."/>
            <person name="Steindorff A."/>
            <person name="Ohm R."/>
            <person name="Martin F."/>
            <person name="Silar P."/>
            <person name="Natvig D."/>
            <person name="Lalanne C."/>
            <person name="Gautier V."/>
            <person name="Ament-velasquez S.L."/>
            <person name="Kruys A."/>
            <person name="Hutchinson M.I."/>
            <person name="Powell A.J."/>
            <person name="Barry K."/>
            <person name="Miller A.N."/>
            <person name="Grigoriev I.V."/>
            <person name="Debuchy R."/>
            <person name="Gladieux P."/>
            <person name="Thoren M.H."/>
            <person name="Johannesson H."/>
        </authorList>
    </citation>
    <scope>NUCLEOTIDE SEQUENCE</scope>
    <source>
        <strain evidence="4">SMH3187-1</strain>
    </source>
</reference>
<gene>
    <name evidence="4" type="ORF">B0T18DRAFT_237284</name>
</gene>
<dbReference type="InterPro" id="IPR000719">
    <property type="entry name" value="Prot_kinase_dom"/>
</dbReference>
<dbReference type="Proteomes" id="UP001172155">
    <property type="component" value="Unassembled WGS sequence"/>
</dbReference>
<evidence type="ECO:0000256" key="2">
    <source>
        <dbReference type="SAM" id="SignalP"/>
    </source>
</evidence>
<feature type="region of interest" description="Disordered" evidence="1">
    <location>
        <begin position="624"/>
        <end position="647"/>
    </location>
</feature>
<feature type="domain" description="Protein kinase" evidence="3">
    <location>
        <begin position="163"/>
        <end position="542"/>
    </location>
</feature>